<organism evidence="9 10">
    <name type="scientific">Tectimicrobiota bacterium</name>
    <dbReference type="NCBI Taxonomy" id="2528274"/>
    <lineage>
        <taxon>Bacteria</taxon>
        <taxon>Pseudomonadati</taxon>
        <taxon>Nitrospinota/Tectimicrobiota group</taxon>
        <taxon>Candidatus Tectimicrobiota</taxon>
    </lineage>
</organism>
<gene>
    <name evidence="9" type="ORF">HYY20_03235</name>
</gene>
<dbReference type="EMBL" id="JACPRF010000098">
    <property type="protein sequence ID" value="MBI2875876.1"/>
    <property type="molecule type" value="Genomic_DNA"/>
</dbReference>
<dbReference type="PANTHER" id="PTHR30352:SF2">
    <property type="entry name" value="ANAEROBIC RIBONUCLEOSIDE-TRIPHOSPHATE REDUCTASE-ACTIVATING PROTEIN"/>
    <property type="match status" value="1"/>
</dbReference>
<sequence length="183" mass="20410">MLNLHAIWPRSRANGPGIRTALWFQGCTLECPGCFNPATHSSEPRWMVDVDELAEQIVVDERALEGITISGGEPLQQPEALLRLLSAVRTRTKLSLLLFSGYTMAEIRRMPLGPPILDRVDVMIAGRYAQAHRLARGLRGSSNQTVHLLTGRYMRRKSKKPRCPRSGSTRRAMSRSAASNLHP</sequence>
<comment type="caution">
    <text evidence="9">The sequence shown here is derived from an EMBL/GenBank/DDBJ whole genome shotgun (WGS) entry which is preliminary data.</text>
</comment>
<dbReference type="PANTHER" id="PTHR30352">
    <property type="entry name" value="PYRUVATE FORMATE-LYASE-ACTIVATING ENZYME"/>
    <property type="match status" value="1"/>
</dbReference>
<evidence type="ECO:0000256" key="2">
    <source>
        <dbReference type="ARBA" id="ARBA00022485"/>
    </source>
</evidence>
<evidence type="ECO:0000256" key="3">
    <source>
        <dbReference type="ARBA" id="ARBA00022691"/>
    </source>
</evidence>
<comment type="cofactor">
    <cofactor evidence="1">
        <name>[4Fe-4S] cluster</name>
        <dbReference type="ChEBI" id="CHEBI:49883"/>
    </cofactor>
</comment>
<dbReference type="GO" id="GO:0043365">
    <property type="term" value="F:[formate-C-acetyltransferase]-activating enzyme activity"/>
    <property type="evidence" value="ECO:0007669"/>
    <property type="project" value="InterPro"/>
</dbReference>
<accession>A0A932CM20</accession>
<evidence type="ECO:0000256" key="5">
    <source>
        <dbReference type="ARBA" id="ARBA00023004"/>
    </source>
</evidence>
<comment type="similarity">
    <text evidence="7">Belongs to the organic radical-activating enzymes family.</text>
</comment>
<evidence type="ECO:0000256" key="4">
    <source>
        <dbReference type="ARBA" id="ARBA00022723"/>
    </source>
</evidence>
<dbReference type="SFLD" id="SFLDG01063">
    <property type="entry name" value="activating_enzymes__group_1"/>
    <property type="match status" value="1"/>
</dbReference>
<dbReference type="PIRSF" id="PIRSF000368">
    <property type="entry name" value="NrdG"/>
    <property type="match status" value="1"/>
</dbReference>
<protein>
    <recommendedName>
        <fullName evidence="7">Anaerobic ribonucleoside-triphosphate reductase-activating protein</fullName>
        <ecNumber evidence="7">1.97.1.-</ecNumber>
    </recommendedName>
</protein>
<dbReference type="GO" id="GO:0051539">
    <property type="term" value="F:4 iron, 4 sulfur cluster binding"/>
    <property type="evidence" value="ECO:0007669"/>
    <property type="project" value="UniProtKB-KW"/>
</dbReference>
<evidence type="ECO:0000256" key="6">
    <source>
        <dbReference type="ARBA" id="ARBA00023014"/>
    </source>
</evidence>
<dbReference type="InterPro" id="IPR034457">
    <property type="entry name" value="Organic_radical-activating"/>
</dbReference>
<evidence type="ECO:0000256" key="1">
    <source>
        <dbReference type="ARBA" id="ARBA00001966"/>
    </source>
</evidence>
<dbReference type="InterPro" id="IPR013785">
    <property type="entry name" value="Aldolase_TIM"/>
</dbReference>
<dbReference type="GO" id="GO:0046872">
    <property type="term" value="F:metal ion binding"/>
    <property type="evidence" value="ECO:0007669"/>
    <property type="project" value="UniProtKB-KW"/>
</dbReference>
<dbReference type="Pfam" id="PF13353">
    <property type="entry name" value="Fer4_12"/>
    <property type="match status" value="1"/>
</dbReference>
<keyword evidence="5" id="KW-0408">Iron</keyword>
<reference evidence="9" key="1">
    <citation type="submission" date="2020-07" db="EMBL/GenBank/DDBJ databases">
        <title>Huge and variable diversity of episymbiotic CPR bacteria and DPANN archaea in groundwater ecosystems.</title>
        <authorList>
            <person name="He C.Y."/>
            <person name="Keren R."/>
            <person name="Whittaker M."/>
            <person name="Farag I.F."/>
            <person name="Doudna J."/>
            <person name="Cate J.H.D."/>
            <person name="Banfield J.F."/>
        </authorList>
    </citation>
    <scope>NUCLEOTIDE SEQUENCE</scope>
    <source>
        <strain evidence="9">NC_groundwater_672_Ag_B-0.1um_62_36</strain>
    </source>
</reference>
<evidence type="ECO:0000313" key="10">
    <source>
        <dbReference type="Proteomes" id="UP000769766"/>
    </source>
</evidence>
<evidence type="ECO:0000256" key="7">
    <source>
        <dbReference type="PIRNR" id="PIRNR000368"/>
    </source>
</evidence>
<dbReference type="SFLD" id="SFLDG01066">
    <property type="entry name" value="organic_radical-activating_enz"/>
    <property type="match status" value="1"/>
</dbReference>
<evidence type="ECO:0000256" key="8">
    <source>
        <dbReference type="SAM" id="MobiDB-lite"/>
    </source>
</evidence>
<dbReference type="InterPro" id="IPR058240">
    <property type="entry name" value="rSAM_sf"/>
</dbReference>
<dbReference type="EC" id="1.97.1.-" evidence="7"/>
<keyword evidence="3" id="KW-0949">S-adenosyl-L-methionine</keyword>
<dbReference type="SFLD" id="SFLDF00299">
    <property type="entry name" value="anaerobic_ribonucleoside-triph"/>
    <property type="match status" value="1"/>
</dbReference>
<proteinExistence type="inferred from homology"/>
<dbReference type="InterPro" id="IPR012837">
    <property type="entry name" value="NrdG"/>
</dbReference>
<dbReference type="Proteomes" id="UP000769766">
    <property type="component" value="Unassembled WGS sequence"/>
</dbReference>
<dbReference type="GO" id="GO:0004748">
    <property type="term" value="F:ribonucleoside-diphosphate reductase activity, thioredoxin disulfide as acceptor"/>
    <property type="evidence" value="ECO:0007669"/>
    <property type="project" value="TreeGrafter"/>
</dbReference>
<dbReference type="InterPro" id="IPR007197">
    <property type="entry name" value="rSAM"/>
</dbReference>
<comment type="function">
    <text evidence="7">Activation of anaerobic ribonucleoside-triphosphate reductase under anaerobic conditions by generation of an organic free radical, using S-adenosylmethionine and reduced flavodoxin as cosubstrates to produce 5'-deoxy-adenosine.</text>
</comment>
<dbReference type="SFLD" id="SFLDS00029">
    <property type="entry name" value="Radical_SAM"/>
    <property type="match status" value="1"/>
</dbReference>
<keyword evidence="2" id="KW-0004">4Fe-4S</keyword>
<dbReference type="SUPFAM" id="SSF102114">
    <property type="entry name" value="Radical SAM enzymes"/>
    <property type="match status" value="1"/>
</dbReference>
<keyword evidence="7" id="KW-0560">Oxidoreductase</keyword>
<feature type="compositionally biased region" description="Low complexity" evidence="8">
    <location>
        <begin position="164"/>
        <end position="183"/>
    </location>
</feature>
<dbReference type="Gene3D" id="3.20.20.70">
    <property type="entry name" value="Aldolase class I"/>
    <property type="match status" value="1"/>
</dbReference>
<dbReference type="AlphaFoldDB" id="A0A932CM20"/>
<dbReference type="CDD" id="cd01335">
    <property type="entry name" value="Radical_SAM"/>
    <property type="match status" value="1"/>
</dbReference>
<keyword evidence="4" id="KW-0479">Metal-binding</keyword>
<keyword evidence="6" id="KW-0411">Iron-sulfur</keyword>
<name>A0A932CM20_UNCTE</name>
<evidence type="ECO:0000313" key="9">
    <source>
        <dbReference type="EMBL" id="MBI2875876.1"/>
    </source>
</evidence>
<feature type="region of interest" description="Disordered" evidence="8">
    <location>
        <begin position="155"/>
        <end position="183"/>
    </location>
</feature>